<accession>A0A060SB43</accession>
<protein>
    <submittedName>
        <fullName evidence="2">Uncharacterized protein</fullName>
    </submittedName>
</protein>
<dbReference type="OrthoDB" id="2754405at2759"/>
<evidence type="ECO:0000313" key="2">
    <source>
        <dbReference type="EMBL" id="CDO69504.1"/>
    </source>
</evidence>
<organism evidence="2 3">
    <name type="scientific">Pycnoporus cinnabarinus</name>
    <name type="common">Cinnabar-red polypore</name>
    <name type="synonym">Trametes cinnabarina</name>
    <dbReference type="NCBI Taxonomy" id="5643"/>
    <lineage>
        <taxon>Eukaryota</taxon>
        <taxon>Fungi</taxon>
        <taxon>Dikarya</taxon>
        <taxon>Basidiomycota</taxon>
        <taxon>Agaricomycotina</taxon>
        <taxon>Agaricomycetes</taxon>
        <taxon>Polyporales</taxon>
        <taxon>Polyporaceae</taxon>
        <taxon>Trametes</taxon>
    </lineage>
</organism>
<proteinExistence type="predicted"/>
<keyword evidence="3" id="KW-1185">Reference proteome</keyword>
<gene>
    <name evidence="2" type="ORF">BN946_scf184785.g9</name>
</gene>
<dbReference type="Proteomes" id="UP000029665">
    <property type="component" value="Unassembled WGS sequence"/>
</dbReference>
<evidence type="ECO:0000313" key="3">
    <source>
        <dbReference type="Proteomes" id="UP000029665"/>
    </source>
</evidence>
<comment type="caution">
    <text evidence="2">The sequence shown here is derived from an EMBL/GenBank/DDBJ whole genome shotgun (WGS) entry which is preliminary data.</text>
</comment>
<dbReference type="HOGENOM" id="CLU_542945_0_0_1"/>
<feature type="region of interest" description="Disordered" evidence="1">
    <location>
        <begin position="1"/>
        <end position="22"/>
    </location>
</feature>
<dbReference type="EMBL" id="CCBP010000047">
    <property type="protein sequence ID" value="CDO69504.1"/>
    <property type="molecule type" value="Genomic_DNA"/>
</dbReference>
<evidence type="ECO:0000256" key="1">
    <source>
        <dbReference type="SAM" id="MobiDB-lite"/>
    </source>
</evidence>
<dbReference type="AlphaFoldDB" id="A0A060SB43"/>
<feature type="compositionally biased region" description="Basic and acidic residues" evidence="1">
    <location>
        <begin position="1"/>
        <end position="18"/>
    </location>
</feature>
<dbReference type="OMA" id="YMVEAWF"/>
<reference evidence="2" key="1">
    <citation type="submission" date="2014-01" db="EMBL/GenBank/DDBJ databases">
        <title>The genome of the white-rot fungus Pycnoporus cinnabarinus: a basidiomycete model with a versatile arsenal for lignocellulosic biomass breakdown.</title>
        <authorList>
            <person name="Levasseur A."/>
            <person name="Lomascolo A."/>
            <person name="Ruiz-Duenas F.J."/>
            <person name="Uzan E."/>
            <person name="Piumi F."/>
            <person name="Kues U."/>
            <person name="Ram A.F.J."/>
            <person name="Murat C."/>
            <person name="Haon M."/>
            <person name="Benoit I."/>
            <person name="Arfi Y."/>
            <person name="Chevret D."/>
            <person name="Drula E."/>
            <person name="Kwon M.J."/>
            <person name="Gouret P."/>
            <person name="Lesage-Meessen L."/>
            <person name="Lombard V."/>
            <person name="Mariette J."/>
            <person name="Noirot C."/>
            <person name="Park J."/>
            <person name="Patyshakuliyeva A."/>
            <person name="Wieneger R.A.B."/>
            <person name="Wosten H.A.B."/>
            <person name="Martin F."/>
            <person name="Coutinho P.M."/>
            <person name="de Vries R."/>
            <person name="Martinez A.T."/>
            <person name="Klopp C."/>
            <person name="Pontarotti P."/>
            <person name="Henrissat B."/>
            <person name="Record E."/>
        </authorList>
    </citation>
    <scope>NUCLEOTIDE SEQUENCE [LARGE SCALE GENOMIC DNA]</scope>
    <source>
        <strain evidence="2">BRFM137</strain>
    </source>
</reference>
<sequence>MGGTLPHDRTHRENRRDNTMATTGTKMIRLTRSIHIQLWLLLCRVYKAIAQNADSRSLASALQNINGMSSVLSLVPVLSGKSQNVKVVGARIFPCSFVVVGLGAGRVLSKLQIGFMLMSADLYQSLIGELSSYHNEYVNKFSPSLIHAPTGTPERHSSNIIVNHNITEDYMVEAWFRTQAQAANSTNGHIYLNRQATMEYRCFQLVTSGKHVQSAILSTHLSNVREFNLFNSQYESGTLQAVGAAIAVSGVVDIFATVLVVGLSNWAYGWLALQVALIAVKVFFSSEPMRGIPIVEVAPLEDSKTSSSLPCDSRGVATAGRGSDDNTGQRLPILIASDPGYTFTDVCTAGNLVVDTTTSVLWRSHTPGIYVGQPYYMVTESNYEEKQSVHARVPANITLTQRETSTSPRCFSVASHSSHDTSLVFPQGTSTPSSRPFGTSPSPPIALLASQISQSQPHVRYLAQADGRLTLSEQQPAAEANQALQREFLACLAEVVRANKVPSVEFIGAVEAIKHGIRATMSDHWFVFGTTDLSRYLRNARRDVWWNRYL</sequence>
<name>A0A060SB43_PYCCI</name>
<dbReference type="STRING" id="5643.A0A060SB43"/>